<comment type="caution">
    <text evidence="1">The sequence shown here is derived from an EMBL/GenBank/DDBJ whole genome shotgun (WGS) entry which is preliminary data.</text>
</comment>
<evidence type="ECO:0000313" key="2">
    <source>
        <dbReference type="Proteomes" id="UP001188597"/>
    </source>
</evidence>
<evidence type="ECO:0000313" key="1">
    <source>
        <dbReference type="EMBL" id="KAK3028337.1"/>
    </source>
</evidence>
<organism evidence="1 2">
    <name type="scientific">Escallonia herrerae</name>
    <dbReference type="NCBI Taxonomy" id="1293975"/>
    <lineage>
        <taxon>Eukaryota</taxon>
        <taxon>Viridiplantae</taxon>
        <taxon>Streptophyta</taxon>
        <taxon>Embryophyta</taxon>
        <taxon>Tracheophyta</taxon>
        <taxon>Spermatophyta</taxon>
        <taxon>Magnoliopsida</taxon>
        <taxon>eudicotyledons</taxon>
        <taxon>Gunneridae</taxon>
        <taxon>Pentapetalae</taxon>
        <taxon>asterids</taxon>
        <taxon>campanulids</taxon>
        <taxon>Escalloniales</taxon>
        <taxon>Escalloniaceae</taxon>
        <taxon>Escallonia</taxon>
    </lineage>
</organism>
<dbReference type="EMBL" id="JAVXUP010000422">
    <property type="protein sequence ID" value="KAK3028337.1"/>
    <property type="molecule type" value="Genomic_DNA"/>
</dbReference>
<proteinExistence type="predicted"/>
<accession>A0AA89B8E1</accession>
<dbReference type="AlphaFoldDB" id="A0AA89B8E1"/>
<keyword evidence="2" id="KW-1185">Reference proteome</keyword>
<dbReference type="Proteomes" id="UP001188597">
    <property type="component" value="Unassembled WGS sequence"/>
</dbReference>
<protein>
    <submittedName>
        <fullName evidence="1">Uncharacterized protein</fullName>
    </submittedName>
</protein>
<sequence length="108" mass="12369">MDVGARCNSGNGHSGLSRSDYDQFASLDISSAGSKAPIWRLVWRKIKREKRRLFYCSSSSQFTYDPYTYAQNFDQGSSWDGPDELFCRSFSARFAVPSRIFQNNELMV</sequence>
<gene>
    <name evidence="1" type="ORF">RJ639_037799</name>
</gene>
<reference evidence="1" key="1">
    <citation type="submission" date="2022-12" db="EMBL/GenBank/DDBJ databases">
        <title>Draft genome assemblies for two species of Escallonia (Escalloniales).</title>
        <authorList>
            <person name="Chanderbali A."/>
            <person name="Dervinis C."/>
            <person name="Anghel I."/>
            <person name="Soltis D."/>
            <person name="Soltis P."/>
            <person name="Zapata F."/>
        </authorList>
    </citation>
    <scope>NUCLEOTIDE SEQUENCE</scope>
    <source>
        <strain evidence="1">UCBG64.0493</strain>
        <tissue evidence="1">Leaf</tissue>
    </source>
</reference>
<name>A0AA89B8E1_9ASTE</name>
<dbReference type="PANTHER" id="PTHR33168">
    <property type="entry name" value="STRESS INDUCED PROTEIN-RELATED"/>
    <property type="match status" value="1"/>
</dbReference>